<accession>A0A7J9LNJ5</accession>
<dbReference type="EMBL" id="JABFAF010000007">
    <property type="protein sequence ID" value="MBA0860415.1"/>
    <property type="molecule type" value="Genomic_DNA"/>
</dbReference>
<keyword evidence="2" id="KW-1185">Reference proteome</keyword>
<organism evidence="1 2">
    <name type="scientific">Gossypium schwendimanii</name>
    <name type="common">Cotton</name>
    <dbReference type="NCBI Taxonomy" id="34291"/>
    <lineage>
        <taxon>Eukaryota</taxon>
        <taxon>Viridiplantae</taxon>
        <taxon>Streptophyta</taxon>
        <taxon>Embryophyta</taxon>
        <taxon>Tracheophyta</taxon>
        <taxon>Spermatophyta</taxon>
        <taxon>Magnoliopsida</taxon>
        <taxon>eudicotyledons</taxon>
        <taxon>Gunneridae</taxon>
        <taxon>Pentapetalae</taxon>
        <taxon>rosids</taxon>
        <taxon>malvids</taxon>
        <taxon>Malvales</taxon>
        <taxon>Malvaceae</taxon>
        <taxon>Malvoideae</taxon>
        <taxon>Gossypium</taxon>
    </lineage>
</organism>
<protein>
    <recommendedName>
        <fullName evidence="3">Reverse transcriptase zinc-binding domain-containing protein</fullName>
    </recommendedName>
</protein>
<reference evidence="1 2" key="1">
    <citation type="journal article" date="2019" name="Genome Biol. Evol.">
        <title>Insights into the evolution of the New World diploid cottons (Gossypium, subgenus Houzingenia) based on genome sequencing.</title>
        <authorList>
            <person name="Grover C.E."/>
            <person name="Arick M.A. 2nd"/>
            <person name="Thrash A."/>
            <person name="Conover J.L."/>
            <person name="Sanders W.S."/>
            <person name="Peterson D.G."/>
            <person name="Frelichowski J.E."/>
            <person name="Scheffler J.A."/>
            <person name="Scheffler B.E."/>
            <person name="Wendel J.F."/>
        </authorList>
    </citation>
    <scope>NUCLEOTIDE SEQUENCE [LARGE SCALE GENOMIC DNA]</scope>
    <source>
        <strain evidence="1">1</strain>
        <tissue evidence="1">Leaf</tissue>
    </source>
</reference>
<name>A0A7J9LNJ5_GOSSC</name>
<dbReference type="Proteomes" id="UP000593576">
    <property type="component" value="Unassembled WGS sequence"/>
</dbReference>
<sequence length="152" mass="17527">MHRRLLTNVERVKRRLSNDPGCSICGGVQETDLNVLRDCRTVIECWRKVVPINNFSRNTFIFQQVFSTADELIRKSYCLVTNACDVVINQSKKRGDQIERSRWKPPDFGWIKINTDDATSRNGNWSIVDGWFVTLKVIGWKALKESLVQGPL</sequence>
<evidence type="ECO:0008006" key="3">
    <source>
        <dbReference type="Google" id="ProtNLM"/>
    </source>
</evidence>
<comment type="caution">
    <text evidence="1">The sequence shown here is derived from an EMBL/GenBank/DDBJ whole genome shotgun (WGS) entry which is preliminary data.</text>
</comment>
<evidence type="ECO:0000313" key="1">
    <source>
        <dbReference type="EMBL" id="MBA0860415.1"/>
    </source>
</evidence>
<proteinExistence type="predicted"/>
<gene>
    <name evidence="1" type="ORF">Goshw_017515</name>
</gene>
<evidence type="ECO:0000313" key="2">
    <source>
        <dbReference type="Proteomes" id="UP000593576"/>
    </source>
</evidence>
<dbReference type="AlphaFoldDB" id="A0A7J9LNJ5"/>
<dbReference type="OrthoDB" id="1000395at2759"/>